<protein>
    <recommendedName>
        <fullName evidence="2">Knr4/Smi1-like domain-containing protein</fullName>
    </recommendedName>
</protein>
<feature type="region of interest" description="Disordered" evidence="1">
    <location>
        <begin position="189"/>
        <end position="216"/>
    </location>
</feature>
<dbReference type="Gene3D" id="3.40.1580.10">
    <property type="entry name" value="SMI1/KNR4-like"/>
    <property type="match status" value="1"/>
</dbReference>
<proteinExistence type="predicted"/>
<dbReference type="SUPFAM" id="SSF160631">
    <property type="entry name" value="SMI1/KNR4-like"/>
    <property type="match status" value="1"/>
</dbReference>
<dbReference type="EMBL" id="NGFP01000263">
    <property type="protein sequence ID" value="OUC89778.1"/>
    <property type="molecule type" value="Genomic_DNA"/>
</dbReference>
<feature type="region of interest" description="Disordered" evidence="1">
    <location>
        <begin position="32"/>
        <end position="55"/>
    </location>
</feature>
<dbReference type="SMART" id="SM00860">
    <property type="entry name" value="SMI1_KNR4"/>
    <property type="match status" value="1"/>
</dbReference>
<keyword evidence="4" id="KW-1185">Reference proteome</keyword>
<feature type="compositionally biased region" description="Low complexity" evidence="1">
    <location>
        <begin position="189"/>
        <end position="198"/>
    </location>
</feature>
<dbReference type="PANTHER" id="PTHR47432:SF1">
    <property type="entry name" value="CELL WALL ASSEMBLY REGULATOR SMI1"/>
    <property type="match status" value="1"/>
</dbReference>
<evidence type="ECO:0000313" key="3">
    <source>
        <dbReference type="EMBL" id="OUC89778.1"/>
    </source>
</evidence>
<comment type="caution">
    <text evidence="3">The sequence shown here is derived from an EMBL/GenBank/DDBJ whole genome shotgun (WGS) entry which is preliminary data.</text>
</comment>
<dbReference type="PANTHER" id="PTHR47432">
    <property type="entry name" value="CELL WALL ASSEMBLY REGULATOR SMI1"/>
    <property type="match status" value="1"/>
</dbReference>
<evidence type="ECO:0000256" key="1">
    <source>
        <dbReference type="SAM" id="MobiDB-lite"/>
    </source>
</evidence>
<sequence length="412" mass="44196">MAAAVAAIVVAVLRLRRSPAVPGDALRAKIAPGSGLGPEAEAVPAPSPQWPPAPILGTPTADDLKRYAVRPYIPRFLAPDSPPRKPLDDLTRRRLTRWGAVAVTLCLLVFGTQALENATFSKEATATEATGETRFGDMPETLIDPCVPGWEPDPATGMAGDRVGTLCEEDASGWSQAEAPFPVDTAQAPDTTATAPDETVPDADCHPATRTPRARPLSPRVVRAVNRQWARIEKWLKANAPASYRTLGSPARARTIAVAEAQMGLRFPNDLRASLLRHNGAVAAGGSWPFGFLGNAGMGVREIRDTWRMLCGIDDKVEDRGEGSDPRAEWWDGRMIPFGTDGSGNHLVVDSVMRDVGETDHEGRMSFTPGGIPIRSHYALLKAVADAMETGGAVGYWKPRVTGGEFDWDIVN</sequence>
<evidence type="ECO:0000259" key="2">
    <source>
        <dbReference type="SMART" id="SM00860"/>
    </source>
</evidence>
<dbReference type="Pfam" id="PF09346">
    <property type="entry name" value="SMI1_KNR4"/>
    <property type="match status" value="1"/>
</dbReference>
<dbReference type="Proteomes" id="UP000194761">
    <property type="component" value="Unassembled WGS sequence"/>
</dbReference>
<feature type="domain" description="Knr4/Smi1-like" evidence="2">
    <location>
        <begin position="250"/>
        <end position="390"/>
    </location>
</feature>
<name>A0A243R7G9_9ACTN</name>
<dbReference type="InterPro" id="IPR051873">
    <property type="entry name" value="KNR4/SMI1_regulator"/>
</dbReference>
<organism evidence="3 4">
    <name type="scientific">Streptosporangium minutum</name>
    <dbReference type="NCBI Taxonomy" id="569862"/>
    <lineage>
        <taxon>Bacteria</taxon>
        <taxon>Bacillati</taxon>
        <taxon>Actinomycetota</taxon>
        <taxon>Actinomycetes</taxon>
        <taxon>Streptosporangiales</taxon>
        <taxon>Streptosporangiaceae</taxon>
        <taxon>Streptosporangium</taxon>
    </lineage>
</organism>
<accession>A0A243R7G9</accession>
<reference evidence="3 4" key="1">
    <citation type="submission" date="2017-05" db="EMBL/GenBank/DDBJ databases">
        <title>Biotechnological potential of actinobacteria isolated from South African environments.</title>
        <authorList>
            <person name="Le Roes-Hill M."/>
            <person name="Prins A."/>
            <person name="Durrell K.A."/>
        </authorList>
    </citation>
    <scope>NUCLEOTIDE SEQUENCE [LARGE SCALE GENOMIC DNA]</scope>
    <source>
        <strain evidence="3">M26</strain>
    </source>
</reference>
<dbReference type="InterPro" id="IPR037883">
    <property type="entry name" value="Knr4/Smi1-like_sf"/>
</dbReference>
<dbReference type="InterPro" id="IPR018958">
    <property type="entry name" value="Knr4/Smi1-like_dom"/>
</dbReference>
<evidence type="ECO:0000313" key="4">
    <source>
        <dbReference type="Proteomes" id="UP000194761"/>
    </source>
</evidence>
<feature type="compositionally biased region" description="Pro residues" evidence="1">
    <location>
        <begin position="45"/>
        <end position="54"/>
    </location>
</feature>
<gene>
    <name evidence="3" type="ORF">CA984_36765</name>
</gene>
<dbReference type="AlphaFoldDB" id="A0A243R7G9"/>